<gene>
    <name evidence="1" type="ORF">BEN30_02470</name>
</gene>
<evidence type="ECO:0000313" key="2">
    <source>
        <dbReference type="Proteomes" id="UP000095347"/>
    </source>
</evidence>
<dbReference type="OrthoDB" id="6888424at2"/>
<name>A0A1E5QBW3_9PROT</name>
<dbReference type="STRING" id="28181.BEN30_02470"/>
<organism evidence="1 2">
    <name type="scientific">Magnetovibrio blakemorei</name>
    <dbReference type="NCBI Taxonomy" id="28181"/>
    <lineage>
        <taxon>Bacteria</taxon>
        <taxon>Pseudomonadati</taxon>
        <taxon>Pseudomonadota</taxon>
        <taxon>Alphaproteobacteria</taxon>
        <taxon>Rhodospirillales</taxon>
        <taxon>Magnetovibrionaceae</taxon>
        <taxon>Magnetovibrio</taxon>
    </lineage>
</organism>
<dbReference type="AlphaFoldDB" id="A0A1E5QBW3"/>
<protein>
    <submittedName>
        <fullName evidence="1">Uncharacterized protein</fullName>
    </submittedName>
</protein>
<proteinExistence type="predicted"/>
<evidence type="ECO:0000313" key="1">
    <source>
        <dbReference type="EMBL" id="OEJ69561.1"/>
    </source>
</evidence>
<comment type="caution">
    <text evidence="1">The sequence shown here is derived from an EMBL/GenBank/DDBJ whole genome shotgun (WGS) entry which is preliminary data.</text>
</comment>
<keyword evidence="2" id="KW-1185">Reference proteome</keyword>
<sequence length="220" mass="24429">MSHTYRYTEKDLLAGEAYHYHYAQYEGEALLQGYAEDRARVLATLEHKLAQGGYEKGGDVNVVQALAAWPVPLRDAGNAPFRGIFDRPVNTANELSAAVAWVACGGDYQNDTLVRLVDVLVKKFEVSKRLRSRYAPGVRLDVRDSAPLGAYCCLAFLIALCPESSAQLWRLNALLKINDLVVSADWSSLDAYSYAAFLAALRIERDMVNALLKDKRLEAL</sequence>
<dbReference type="EMBL" id="MCGG01000003">
    <property type="protein sequence ID" value="OEJ69561.1"/>
    <property type="molecule type" value="Genomic_DNA"/>
</dbReference>
<dbReference type="Proteomes" id="UP000095347">
    <property type="component" value="Unassembled WGS sequence"/>
</dbReference>
<reference evidence="2" key="1">
    <citation type="submission" date="2016-07" db="EMBL/GenBank/DDBJ databases">
        <authorList>
            <person name="Florea S."/>
            <person name="Webb J.S."/>
            <person name="Jaromczyk J."/>
            <person name="Schardl C.L."/>
        </authorList>
    </citation>
    <scope>NUCLEOTIDE SEQUENCE [LARGE SCALE GENOMIC DNA]</scope>
    <source>
        <strain evidence="2">MV-1</strain>
    </source>
</reference>
<accession>A0A1E5QBW3</accession>
<dbReference type="RefSeq" id="WP_069956445.1">
    <property type="nucleotide sequence ID" value="NZ_MCGG01000003.1"/>
</dbReference>